<dbReference type="SUPFAM" id="SSF56925">
    <property type="entry name" value="OMPA-like"/>
    <property type="match status" value="1"/>
</dbReference>
<dbReference type="AlphaFoldDB" id="A0A928VLV0"/>
<sequence>MKLSLKISLIFAGLATLMAVQPASATPVRFDGSYVGGGVTGGVIESGLPNGERTFGGNITARVALPNTPVSVRGSVLFANTNSAIVPTVTFDQGLSDKTNLYAGAGYSFVQNQGQTSALGNRNSVVLNAGVESEVVKGVVVYGDAKYGLRGYDTGRGALAVGGGVGLKF</sequence>
<proteinExistence type="predicted"/>
<evidence type="ECO:0000313" key="2">
    <source>
        <dbReference type="EMBL" id="MBE9028885.1"/>
    </source>
</evidence>
<accession>A0A928VLV0</accession>
<dbReference type="Proteomes" id="UP000625316">
    <property type="component" value="Unassembled WGS sequence"/>
</dbReference>
<keyword evidence="1" id="KW-0732">Signal</keyword>
<evidence type="ECO:0008006" key="4">
    <source>
        <dbReference type="Google" id="ProtNLM"/>
    </source>
</evidence>
<evidence type="ECO:0000256" key="1">
    <source>
        <dbReference type="SAM" id="SignalP"/>
    </source>
</evidence>
<comment type="caution">
    <text evidence="2">The sequence shown here is derived from an EMBL/GenBank/DDBJ whole genome shotgun (WGS) entry which is preliminary data.</text>
</comment>
<dbReference type="RefSeq" id="WP_264323708.1">
    <property type="nucleotide sequence ID" value="NZ_JADEXQ010000008.1"/>
</dbReference>
<protein>
    <recommendedName>
        <fullName evidence="4">Outer membrane protein beta-barrel domain-containing protein</fullName>
    </recommendedName>
</protein>
<dbReference type="InterPro" id="IPR011250">
    <property type="entry name" value="OMP/PagP_B-barrel"/>
</dbReference>
<gene>
    <name evidence="2" type="ORF">IQ266_03805</name>
</gene>
<organism evidence="2 3">
    <name type="scientific">Romeriopsis navalis LEGE 11480</name>
    <dbReference type="NCBI Taxonomy" id="2777977"/>
    <lineage>
        <taxon>Bacteria</taxon>
        <taxon>Bacillati</taxon>
        <taxon>Cyanobacteriota</taxon>
        <taxon>Cyanophyceae</taxon>
        <taxon>Leptolyngbyales</taxon>
        <taxon>Leptolyngbyaceae</taxon>
        <taxon>Romeriopsis</taxon>
        <taxon>Romeriopsis navalis</taxon>
    </lineage>
</organism>
<evidence type="ECO:0000313" key="3">
    <source>
        <dbReference type="Proteomes" id="UP000625316"/>
    </source>
</evidence>
<feature type="chain" id="PRO_5037667150" description="Outer membrane protein beta-barrel domain-containing protein" evidence="1">
    <location>
        <begin position="26"/>
        <end position="169"/>
    </location>
</feature>
<feature type="signal peptide" evidence="1">
    <location>
        <begin position="1"/>
        <end position="25"/>
    </location>
</feature>
<keyword evidence="3" id="KW-1185">Reference proteome</keyword>
<reference evidence="2" key="1">
    <citation type="submission" date="2020-10" db="EMBL/GenBank/DDBJ databases">
        <authorList>
            <person name="Castelo-Branco R."/>
            <person name="Eusebio N."/>
            <person name="Adriana R."/>
            <person name="Vieira A."/>
            <person name="Brugerolle De Fraissinette N."/>
            <person name="Rezende De Castro R."/>
            <person name="Schneider M.P."/>
            <person name="Vasconcelos V."/>
            <person name="Leao P.N."/>
        </authorList>
    </citation>
    <scope>NUCLEOTIDE SEQUENCE</scope>
    <source>
        <strain evidence="2">LEGE 11480</strain>
    </source>
</reference>
<dbReference type="EMBL" id="JADEXQ010000008">
    <property type="protein sequence ID" value="MBE9028885.1"/>
    <property type="molecule type" value="Genomic_DNA"/>
</dbReference>
<name>A0A928VLV0_9CYAN</name>